<keyword evidence="2" id="KW-1185">Reference proteome</keyword>
<evidence type="ECO:0000313" key="3">
    <source>
        <dbReference type="WBParaSite" id="BTMF_0000447701-mRNA-1"/>
    </source>
</evidence>
<protein>
    <submittedName>
        <fullName evidence="1 3">Uncharacterized protein</fullName>
    </submittedName>
</protein>
<reference evidence="1 2" key="2">
    <citation type="submission" date="2018-11" db="EMBL/GenBank/DDBJ databases">
        <authorList>
            <consortium name="Pathogen Informatics"/>
        </authorList>
    </citation>
    <scope>NUCLEOTIDE SEQUENCE [LARGE SCALE GENOMIC DNA]</scope>
</reference>
<evidence type="ECO:0000313" key="1">
    <source>
        <dbReference type="EMBL" id="VDO15472.1"/>
    </source>
</evidence>
<accession>A0A0R3QDP1</accession>
<dbReference type="WBParaSite" id="BTMF_0000447701-mRNA-1">
    <property type="protein sequence ID" value="BTMF_0000447701-mRNA-1"/>
    <property type="gene ID" value="BTMF_0000447701"/>
</dbReference>
<name>A0A0R3QDP1_9BILA</name>
<gene>
    <name evidence="1" type="ORF">BTMF_LOCUS3771</name>
</gene>
<dbReference type="AlphaFoldDB" id="A0A0R3QDP1"/>
<reference evidence="3" key="1">
    <citation type="submission" date="2017-02" db="UniProtKB">
        <authorList>
            <consortium name="WormBaseParasite"/>
        </authorList>
    </citation>
    <scope>IDENTIFICATION</scope>
</reference>
<evidence type="ECO:0000313" key="2">
    <source>
        <dbReference type="Proteomes" id="UP000280834"/>
    </source>
</evidence>
<dbReference type="Proteomes" id="UP000280834">
    <property type="component" value="Unassembled WGS sequence"/>
</dbReference>
<organism evidence="3">
    <name type="scientific">Brugia timori</name>
    <dbReference type="NCBI Taxonomy" id="42155"/>
    <lineage>
        <taxon>Eukaryota</taxon>
        <taxon>Metazoa</taxon>
        <taxon>Ecdysozoa</taxon>
        <taxon>Nematoda</taxon>
        <taxon>Chromadorea</taxon>
        <taxon>Rhabditida</taxon>
        <taxon>Spirurina</taxon>
        <taxon>Spiruromorpha</taxon>
        <taxon>Filarioidea</taxon>
        <taxon>Onchocercidae</taxon>
        <taxon>Brugia</taxon>
    </lineage>
</organism>
<sequence length="53" mass="6431">MREVPHVLSKMTATLWMVHFQFKELIVVKMFKLRNCSRWFLCLFFMATYCNGP</sequence>
<dbReference type="EMBL" id="UZAG01003521">
    <property type="protein sequence ID" value="VDO15472.1"/>
    <property type="molecule type" value="Genomic_DNA"/>
</dbReference>
<proteinExistence type="predicted"/>